<evidence type="ECO:0000313" key="2">
    <source>
        <dbReference type="Proteomes" id="UP001140087"/>
    </source>
</evidence>
<sequence length="130" mass="13806">MAETHSDESQWWCEDGPADYEGPQSTAQVPGEGLASNVDAYEVSAEDGVAADTEHESEAPEAAADRPDQSQAQPARHFKGAARQRKAESKKRRKEMAKMKKRQAAIAGDDAATAVGGSDDKAGGMSVIFI</sequence>
<evidence type="ECO:0000313" key="1">
    <source>
        <dbReference type="EMBL" id="KAJ2801019.1"/>
    </source>
</evidence>
<accession>A0ACC1L4X4</accession>
<name>A0ACC1L4X4_9FUNG</name>
<organism evidence="1 2">
    <name type="scientific">Coemansia helicoidea</name>
    <dbReference type="NCBI Taxonomy" id="1286919"/>
    <lineage>
        <taxon>Eukaryota</taxon>
        <taxon>Fungi</taxon>
        <taxon>Fungi incertae sedis</taxon>
        <taxon>Zoopagomycota</taxon>
        <taxon>Kickxellomycotina</taxon>
        <taxon>Kickxellomycetes</taxon>
        <taxon>Kickxellales</taxon>
        <taxon>Kickxellaceae</taxon>
        <taxon>Coemansia</taxon>
    </lineage>
</organism>
<dbReference type="EMBL" id="JANBUN010000847">
    <property type="protein sequence ID" value="KAJ2801019.1"/>
    <property type="molecule type" value="Genomic_DNA"/>
</dbReference>
<reference evidence="1" key="1">
    <citation type="submission" date="2022-07" db="EMBL/GenBank/DDBJ databases">
        <title>Phylogenomic reconstructions and comparative analyses of Kickxellomycotina fungi.</title>
        <authorList>
            <person name="Reynolds N.K."/>
            <person name="Stajich J.E."/>
            <person name="Barry K."/>
            <person name="Grigoriev I.V."/>
            <person name="Crous P."/>
            <person name="Smith M.E."/>
        </authorList>
    </citation>
    <scope>NUCLEOTIDE SEQUENCE</scope>
    <source>
        <strain evidence="1">BCRC 34780</strain>
    </source>
</reference>
<keyword evidence="2" id="KW-1185">Reference proteome</keyword>
<gene>
    <name evidence="1" type="ORF">H4R21_002952</name>
</gene>
<proteinExistence type="predicted"/>
<comment type="caution">
    <text evidence="1">The sequence shown here is derived from an EMBL/GenBank/DDBJ whole genome shotgun (WGS) entry which is preliminary data.</text>
</comment>
<protein>
    <submittedName>
        <fullName evidence="1">Uncharacterized protein</fullName>
    </submittedName>
</protein>
<dbReference type="Proteomes" id="UP001140087">
    <property type="component" value="Unassembled WGS sequence"/>
</dbReference>